<dbReference type="InterPro" id="IPR005064">
    <property type="entry name" value="BUG"/>
</dbReference>
<accession>A0A1Y1RYH8</accession>
<dbReference type="InterPro" id="IPR042100">
    <property type="entry name" value="Bug_dom1"/>
</dbReference>
<keyword evidence="3" id="KW-0456">Lyase</keyword>
<evidence type="ECO:0000313" key="3">
    <source>
        <dbReference type="EMBL" id="ORC35466.1"/>
    </source>
</evidence>
<dbReference type="SUPFAM" id="SSF53850">
    <property type="entry name" value="Periplasmic binding protein-like II"/>
    <property type="match status" value="1"/>
</dbReference>
<proteinExistence type="inferred from homology"/>
<dbReference type="PANTHER" id="PTHR42928">
    <property type="entry name" value="TRICARBOXYLATE-BINDING PROTEIN"/>
    <property type="match status" value="1"/>
</dbReference>
<reference evidence="3 4" key="1">
    <citation type="submission" date="2017-03" db="EMBL/GenBank/DDBJ databases">
        <title>Draft Genome sequence of Marispirochaeta sp. strain JC444.</title>
        <authorList>
            <person name="Shivani Y."/>
            <person name="Subhash Y."/>
            <person name="Sasikala C."/>
            <person name="Ramana C."/>
        </authorList>
    </citation>
    <scope>NUCLEOTIDE SEQUENCE [LARGE SCALE GENOMIC DNA]</scope>
    <source>
        <strain evidence="3 4">JC444</strain>
    </source>
</reference>
<dbReference type="GO" id="GO:0016829">
    <property type="term" value="F:lyase activity"/>
    <property type="evidence" value="ECO:0007669"/>
    <property type="project" value="UniProtKB-KW"/>
</dbReference>
<dbReference type="STRING" id="1963862.B4O97_09560"/>
<dbReference type="Proteomes" id="UP000192343">
    <property type="component" value="Unassembled WGS sequence"/>
</dbReference>
<comment type="caution">
    <text evidence="3">The sequence shown here is derived from an EMBL/GenBank/DDBJ whole genome shotgun (WGS) entry which is preliminary data.</text>
</comment>
<dbReference type="EMBL" id="MWQY01000009">
    <property type="protein sequence ID" value="ORC35466.1"/>
    <property type="molecule type" value="Genomic_DNA"/>
</dbReference>
<comment type="similarity">
    <text evidence="1">Belongs to the UPF0065 (bug) family.</text>
</comment>
<dbReference type="PANTHER" id="PTHR42928:SF5">
    <property type="entry name" value="BLR1237 PROTEIN"/>
    <property type="match status" value="1"/>
</dbReference>
<gene>
    <name evidence="3" type="ORF">B4O97_09560</name>
</gene>
<dbReference type="Gene3D" id="3.40.190.10">
    <property type="entry name" value="Periplasmic binding protein-like II"/>
    <property type="match status" value="1"/>
</dbReference>
<keyword evidence="4" id="KW-1185">Reference proteome</keyword>
<dbReference type="OrthoDB" id="370559at2"/>
<organism evidence="3 4">
    <name type="scientific">Marispirochaeta aestuarii</name>
    <dbReference type="NCBI Taxonomy" id="1963862"/>
    <lineage>
        <taxon>Bacteria</taxon>
        <taxon>Pseudomonadati</taxon>
        <taxon>Spirochaetota</taxon>
        <taxon>Spirochaetia</taxon>
        <taxon>Spirochaetales</taxon>
        <taxon>Spirochaetaceae</taxon>
        <taxon>Marispirochaeta</taxon>
    </lineage>
</organism>
<feature type="chain" id="PRO_5012553366" evidence="2">
    <location>
        <begin position="21"/>
        <end position="325"/>
    </location>
</feature>
<dbReference type="AlphaFoldDB" id="A0A1Y1RYH8"/>
<dbReference type="CDD" id="cd07012">
    <property type="entry name" value="PBP2_Bug_TTT"/>
    <property type="match status" value="1"/>
</dbReference>
<dbReference type="Pfam" id="PF03401">
    <property type="entry name" value="TctC"/>
    <property type="match status" value="1"/>
</dbReference>
<sequence>MKRLLIVLLITALAAPLMFANGEAEQGGQAAAKSAEWPTRPIEVIVPAGPGGDTDVNSRILAKYLEKELGQPVVVVNVGGAGGSLGSRRVLDAKPDGNTILFFHPGLLLNKLLGLVDYSFQDYKLGGLAVLDETNAFVGSAKAPYKDMRDITEASKKNPESISFATEVGSFTHLHLLAYQQAAGVKLNIVDVGGAAAKTAALLGNQIDIIGTQYGLVSDYIKSGDFHALGVMSDKRNPSFPDVPTFKEMGYDVSFTKFFYYAFPKETPDSIVETFTAALKNVVNNPDYAAEAKKTLLVTATYMTPDDTFDFLSKQEAMYKSIMGK</sequence>
<evidence type="ECO:0000313" key="4">
    <source>
        <dbReference type="Proteomes" id="UP000192343"/>
    </source>
</evidence>
<dbReference type="PIRSF" id="PIRSF017082">
    <property type="entry name" value="YflP"/>
    <property type="match status" value="1"/>
</dbReference>
<protein>
    <submittedName>
        <fullName evidence="3">Argininosuccinate lyase</fullName>
    </submittedName>
</protein>
<dbReference type="Gene3D" id="3.40.190.150">
    <property type="entry name" value="Bordetella uptake gene, domain 1"/>
    <property type="match status" value="1"/>
</dbReference>
<keyword evidence="2" id="KW-0732">Signal</keyword>
<evidence type="ECO:0000256" key="1">
    <source>
        <dbReference type="ARBA" id="ARBA00006987"/>
    </source>
</evidence>
<evidence type="ECO:0000256" key="2">
    <source>
        <dbReference type="SAM" id="SignalP"/>
    </source>
</evidence>
<feature type="signal peptide" evidence="2">
    <location>
        <begin position="1"/>
        <end position="20"/>
    </location>
</feature>
<name>A0A1Y1RYH8_9SPIO</name>